<evidence type="ECO:0000256" key="7">
    <source>
        <dbReference type="SAM" id="Phobius"/>
    </source>
</evidence>
<dbReference type="Gene3D" id="1.20.1080.10">
    <property type="entry name" value="Glycerol uptake facilitator protein"/>
    <property type="match status" value="1"/>
</dbReference>
<keyword evidence="2 6" id="KW-0812">Transmembrane</keyword>
<dbReference type="InterPro" id="IPR036196">
    <property type="entry name" value="Ptyr_pPase_sf"/>
</dbReference>
<dbReference type="InterPro" id="IPR000425">
    <property type="entry name" value="MIP"/>
</dbReference>
<keyword evidence="3" id="KW-0059">Arsenical resistance</keyword>
<evidence type="ECO:0000256" key="2">
    <source>
        <dbReference type="ARBA" id="ARBA00022692"/>
    </source>
</evidence>
<evidence type="ECO:0000256" key="6">
    <source>
        <dbReference type="RuleBase" id="RU000477"/>
    </source>
</evidence>
<evidence type="ECO:0000256" key="4">
    <source>
        <dbReference type="ARBA" id="ARBA00022989"/>
    </source>
</evidence>
<accession>A0ABN2TVV5</accession>
<comment type="subcellular location">
    <subcellularLocation>
        <location evidence="1">Membrane</location>
        <topology evidence="1">Multi-pass membrane protein</topology>
    </subcellularLocation>
</comment>
<dbReference type="SMART" id="SM00226">
    <property type="entry name" value="LMWPc"/>
    <property type="match status" value="1"/>
</dbReference>
<dbReference type="SUPFAM" id="SSF81338">
    <property type="entry name" value="Aquaporin-like"/>
    <property type="match status" value="2"/>
</dbReference>
<feature type="transmembrane region" description="Helical" evidence="7">
    <location>
        <begin position="51"/>
        <end position="72"/>
    </location>
</feature>
<dbReference type="EMBL" id="BAAAQN010000008">
    <property type="protein sequence ID" value="GAA2022396.1"/>
    <property type="molecule type" value="Genomic_DNA"/>
</dbReference>
<dbReference type="SUPFAM" id="SSF52788">
    <property type="entry name" value="Phosphotyrosine protein phosphatases I"/>
    <property type="match status" value="1"/>
</dbReference>
<feature type="domain" description="Phosphotyrosine protein phosphatase I" evidence="8">
    <location>
        <begin position="240"/>
        <end position="365"/>
    </location>
</feature>
<dbReference type="Pfam" id="PF00230">
    <property type="entry name" value="MIP"/>
    <property type="match status" value="1"/>
</dbReference>
<evidence type="ECO:0000256" key="5">
    <source>
        <dbReference type="ARBA" id="ARBA00023136"/>
    </source>
</evidence>
<evidence type="ECO:0000256" key="3">
    <source>
        <dbReference type="ARBA" id="ARBA00022849"/>
    </source>
</evidence>
<dbReference type="RefSeq" id="WP_344665217.1">
    <property type="nucleotide sequence ID" value="NZ_BAAAQN010000008.1"/>
</dbReference>
<protein>
    <recommendedName>
        <fullName evidence="8">Phosphotyrosine protein phosphatase I domain-containing protein</fullName>
    </recommendedName>
</protein>
<evidence type="ECO:0000313" key="10">
    <source>
        <dbReference type="Proteomes" id="UP001500751"/>
    </source>
</evidence>
<dbReference type="Proteomes" id="UP001500751">
    <property type="component" value="Unassembled WGS sequence"/>
</dbReference>
<keyword evidence="4 7" id="KW-1133">Transmembrane helix</keyword>
<feature type="transmembrane region" description="Helical" evidence="7">
    <location>
        <begin position="194"/>
        <end position="224"/>
    </location>
</feature>
<reference evidence="9 10" key="1">
    <citation type="journal article" date="2019" name="Int. J. Syst. Evol. Microbiol.">
        <title>The Global Catalogue of Microorganisms (GCM) 10K type strain sequencing project: providing services to taxonomists for standard genome sequencing and annotation.</title>
        <authorList>
            <consortium name="The Broad Institute Genomics Platform"/>
            <consortium name="The Broad Institute Genome Sequencing Center for Infectious Disease"/>
            <person name="Wu L."/>
            <person name="Ma J."/>
        </authorList>
    </citation>
    <scope>NUCLEOTIDE SEQUENCE [LARGE SCALE GENOMIC DNA]</scope>
    <source>
        <strain evidence="9 10">JCM 16014</strain>
    </source>
</reference>
<feature type="transmembrane region" description="Helical" evidence="7">
    <location>
        <begin position="131"/>
        <end position="151"/>
    </location>
</feature>
<proteinExistence type="inferred from homology"/>
<dbReference type="InterPro" id="IPR023485">
    <property type="entry name" value="Ptyr_pPase"/>
</dbReference>
<dbReference type="PRINTS" id="PR00783">
    <property type="entry name" value="MINTRINSICP"/>
</dbReference>
<comment type="similarity">
    <text evidence="6">Belongs to the MIP/aquaporin (TC 1.A.8) family.</text>
</comment>
<evidence type="ECO:0000256" key="1">
    <source>
        <dbReference type="ARBA" id="ARBA00004141"/>
    </source>
</evidence>
<dbReference type="Gene3D" id="3.40.50.2300">
    <property type="match status" value="1"/>
</dbReference>
<dbReference type="PANTHER" id="PTHR43428">
    <property type="entry name" value="ARSENATE REDUCTASE"/>
    <property type="match status" value="1"/>
</dbReference>
<dbReference type="InterPro" id="IPR023271">
    <property type="entry name" value="Aquaporin-like"/>
</dbReference>
<feature type="transmembrane region" description="Helical" evidence="7">
    <location>
        <begin position="12"/>
        <end position="31"/>
    </location>
</feature>
<name>A0ABN2TVV5_9ACTN</name>
<keyword evidence="6" id="KW-0813">Transport</keyword>
<evidence type="ECO:0000259" key="8">
    <source>
        <dbReference type="SMART" id="SM00226"/>
    </source>
</evidence>
<comment type="caution">
    <text evidence="9">The sequence shown here is derived from an EMBL/GenBank/DDBJ whole genome shotgun (WGS) entry which is preliminary data.</text>
</comment>
<feature type="transmembrane region" description="Helical" evidence="7">
    <location>
        <begin position="93"/>
        <end position="111"/>
    </location>
</feature>
<keyword evidence="5 7" id="KW-0472">Membrane</keyword>
<organism evidence="9 10">
    <name type="scientific">Catenulispora yoronensis</name>
    <dbReference type="NCBI Taxonomy" id="450799"/>
    <lineage>
        <taxon>Bacteria</taxon>
        <taxon>Bacillati</taxon>
        <taxon>Actinomycetota</taxon>
        <taxon>Actinomycetes</taxon>
        <taxon>Catenulisporales</taxon>
        <taxon>Catenulisporaceae</taxon>
        <taxon>Catenulispora</taxon>
    </lineage>
</organism>
<sequence length="375" mass="38541">MRGELARRAFAEFLGTALLVAIVVGSGVMAARLSPNDVGLELLENSTATAFGLAVLILIFGPVSGAHFNPVVTLADRVLNRHDGARGIDAKTVAAYLPAQIAGGIGGAILANLMFDLPAATASTHVRASGHLWLGETVATAGLVLLIFSLVRTGRAALAAPAVGAYIGAAYWFTSSTSFANPAVTIARAFTDTFAGIAPGSVAGFVGFQLLGAVIGIGLVTVLYPTERHSLMSDKASDQPSVLFVCVHNAGRSQMAAGFLTHLAGDRVVVRSAGSAPADAVNPAVLEAMAEVGIDLSAEAPKVLTDEAALASDVIITMGCGDTCPVFPGKRYLDWPLPDPAGQGVAAVRPIRDEIERLVQGLIEEIAPAADRRLS</sequence>
<dbReference type="Pfam" id="PF01451">
    <property type="entry name" value="LMWPc"/>
    <property type="match status" value="1"/>
</dbReference>
<dbReference type="PANTHER" id="PTHR43428:SF1">
    <property type="entry name" value="ARSENATE REDUCTASE"/>
    <property type="match status" value="1"/>
</dbReference>
<gene>
    <name evidence="9" type="ORF">GCM10009839_19770</name>
</gene>
<evidence type="ECO:0000313" key="9">
    <source>
        <dbReference type="EMBL" id="GAA2022396.1"/>
    </source>
</evidence>
<keyword evidence="10" id="KW-1185">Reference proteome</keyword>
<dbReference type="CDD" id="cd16345">
    <property type="entry name" value="LMWP_ArsC"/>
    <property type="match status" value="1"/>
</dbReference>